<dbReference type="EnsemblPlants" id="AVESA.00010b.r2.UnG1441370.1">
    <property type="protein sequence ID" value="AVESA.00010b.r2.UnG1441370.1.CDS"/>
    <property type="gene ID" value="AVESA.00010b.r2.UnG1441370"/>
</dbReference>
<dbReference type="Proteomes" id="UP001732700">
    <property type="component" value="Unassembled WGS sequence"/>
</dbReference>
<proteinExistence type="predicted"/>
<organism evidence="1 2">
    <name type="scientific">Avena sativa</name>
    <name type="common">Oat</name>
    <dbReference type="NCBI Taxonomy" id="4498"/>
    <lineage>
        <taxon>Eukaryota</taxon>
        <taxon>Viridiplantae</taxon>
        <taxon>Streptophyta</taxon>
        <taxon>Embryophyta</taxon>
        <taxon>Tracheophyta</taxon>
        <taxon>Spermatophyta</taxon>
        <taxon>Magnoliopsida</taxon>
        <taxon>Liliopsida</taxon>
        <taxon>Poales</taxon>
        <taxon>Poaceae</taxon>
        <taxon>BOP clade</taxon>
        <taxon>Pooideae</taxon>
        <taxon>Poodae</taxon>
        <taxon>Poeae</taxon>
        <taxon>Poeae Chloroplast Group 1 (Aveneae type)</taxon>
        <taxon>Aveninae</taxon>
        <taxon>Avena</taxon>
    </lineage>
</organism>
<evidence type="ECO:0000313" key="1">
    <source>
        <dbReference type="EnsemblPlants" id="AVESA.00010b.r2.UnG1441370.1.CDS"/>
    </source>
</evidence>
<protein>
    <submittedName>
        <fullName evidence="1">Uncharacterized protein</fullName>
    </submittedName>
</protein>
<evidence type="ECO:0000313" key="2">
    <source>
        <dbReference type="Proteomes" id="UP001732700"/>
    </source>
</evidence>
<keyword evidence="2" id="KW-1185">Reference proteome</keyword>
<sequence>MCLSPSNTRQSRKLSNNPVRGPPYGGAVGEVGTPTNKHQHQHIYPCPLPSPHLRRWPRRADATHRRGQGRFGMESKSSALVEWAAEYTKEAQLDARPPNEWAARVAAAAAAAGEREDVQFSVGLAEMLARVLLSGGGSGAAPATAWKYAEAALAARLASPALLLALLSSRVIPQRVARPTVYRLYLELLRRHGFKLCFQMKAGNFKK</sequence>
<reference evidence="1" key="1">
    <citation type="submission" date="2025-09" db="UniProtKB">
        <authorList>
            <consortium name="EnsemblPlants"/>
        </authorList>
    </citation>
    <scope>IDENTIFICATION</scope>
</reference>
<accession>A0ACD6AK03</accession>
<name>A0ACD6AK03_AVESA</name>